<gene>
    <name evidence="1" type="ORF">PsorP6_014257</name>
</gene>
<protein>
    <submittedName>
        <fullName evidence="1">Uncharacterized protein</fullName>
    </submittedName>
</protein>
<name>A0ACC0VK45_9STRA</name>
<dbReference type="EMBL" id="CM047588">
    <property type="protein sequence ID" value="KAI9906108.1"/>
    <property type="molecule type" value="Genomic_DNA"/>
</dbReference>
<keyword evidence="2" id="KW-1185">Reference proteome</keyword>
<reference evidence="1 2" key="1">
    <citation type="journal article" date="2022" name="bioRxiv">
        <title>The genome of the oomycete Peronosclerospora sorghi, a cosmopolitan pathogen of maize and sorghum, is inflated with dispersed pseudogenes.</title>
        <authorList>
            <person name="Fletcher K."/>
            <person name="Martin F."/>
            <person name="Isakeit T."/>
            <person name="Cavanaugh K."/>
            <person name="Magill C."/>
            <person name="Michelmore R."/>
        </authorList>
    </citation>
    <scope>NUCLEOTIDE SEQUENCE [LARGE SCALE GENOMIC DNA]</scope>
    <source>
        <strain evidence="1">P6</strain>
    </source>
</reference>
<proteinExistence type="predicted"/>
<organism evidence="1 2">
    <name type="scientific">Peronosclerospora sorghi</name>
    <dbReference type="NCBI Taxonomy" id="230839"/>
    <lineage>
        <taxon>Eukaryota</taxon>
        <taxon>Sar</taxon>
        <taxon>Stramenopiles</taxon>
        <taxon>Oomycota</taxon>
        <taxon>Peronosporomycetes</taxon>
        <taxon>Peronosporales</taxon>
        <taxon>Peronosporaceae</taxon>
        <taxon>Peronosclerospora</taxon>
    </lineage>
</organism>
<evidence type="ECO:0000313" key="1">
    <source>
        <dbReference type="EMBL" id="KAI9906108.1"/>
    </source>
</evidence>
<dbReference type="Proteomes" id="UP001163321">
    <property type="component" value="Chromosome 9"/>
</dbReference>
<comment type="caution">
    <text evidence="1">The sequence shown here is derived from an EMBL/GenBank/DDBJ whole genome shotgun (WGS) entry which is preliminary data.</text>
</comment>
<sequence>MTLQQQNADLSDFRARTVRAEKSEATVEKLQNERQQQQAVIAVLKEEHKAMIAHCSDLKIDQEQLQILLRVMEESVAQQVRAAEARVHEE</sequence>
<accession>A0ACC0VK45</accession>
<evidence type="ECO:0000313" key="2">
    <source>
        <dbReference type="Proteomes" id="UP001163321"/>
    </source>
</evidence>